<keyword evidence="1" id="KW-0812">Transmembrane</keyword>
<dbReference type="EMBL" id="AEEQ01000017">
    <property type="protein sequence ID" value="EFM40259.1"/>
    <property type="molecule type" value="Genomic_DNA"/>
</dbReference>
<organism evidence="2 3">
    <name type="scientific">Bifidobacterium dentium ATCC 27679</name>
    <dbReference type="NCBI Taxonomy" id="871562"/>
    <lineage>
        <taxon>Bacteria</taxon>
        <taxon>Bacillati</taxon>
        <taxon>Actinomycetota</taxon>
        <taxon>Actinomycetes</taxon>
        <taxon>Bifidobacteriales</taxon>
        <taxon>Bifidobacteriaceae</taxon>
        <taxon>Bifidobacterium</taxon>
    </lineage>
</organism>
<dbReference type="HOGENOM" id="CLU_2328173_0_0_11"/>
<accession>E0QB08</accession>
<keyword evidence="1" id="KW-0472">Membrane</keyword>
<comment type="caution">
    <text evidence="2">The sequence shown here is derived from an EMBL/GenBank/DDBJ whole genome shotgun (WGS) entry which is preliminary data.</text>
</comment>
<sequence>MLRAHTLTMTSRPKEVRLMLDQLIDFSGYLPFYVSDRVDEIRLRYGGWFLVLLAVLLTLATVLFAAMASYCFFYQHGAFTGHWYWVNWGIEVAVECRT</sequence>
<proteinExistence type="predicted"/>
<dbReference type="AlphaFoldDB" id="E0QB08"/>
<reference evidence="2 3" key="1">
    <citation type="submission" date="2010-08" db="EMBL/GenBank/DDBJ databases">
        <authorList>
            <person name="Muzny D."/>
            <person name="Qin X."/>
            <person name="Deng J."/>
            <person name="Jiang H."/>
            <person name="Liu Y."/>
            <person name="Qu J."/>
            <person name="Song X.-Z."/>
            <person name="Zhang L."/>
            <person name="Thornton R."/>
            <person name="Coyle M."/>
            <person name="Francisco L."/>
            <person name="Jackson L."/>
            <person name="Javaid M."/>
            <person name="Korchina V."/>
            <person name="Kovar C."/>
            <person name="Mata R."/>
            <person name="Mathew T."/>
            <person name="Ngo R."/>
            <person name="Nguyen L."/>
            <person name="Nguyen N."/>
            <person name="Okwuonu G."/>
            <person name="Ongeri F."/>
            <person name="Pham C."/>
            <person name="Simmons D."/>
            <person name="Wilczek-Boney K."/>
            <person name="Hale W."/>
            <person name="Jakkamsetti A."/>
            <person name="Pham P."/>
            <person name="Ruth R."/>
            <person name="San Lucas F."/>
            <person name="Warren J."/>
            <person name="Zhang J."/>
            <person name="Zhao Z."/>
            <person name="Zhou C."/>
            <person name="Zhu D."/>
            <person name="Lee S."/>
            <person name="Bess C."/>
            <person name="Blankenburg K."/>
            <person name="Forbes L."/>
            <person name="Fu Q."/>
            <person name="Gubbala S."/>
            <person name="Hirani K."/>
            <person name="Jayaseelan J.C."/>
            <person name="Lara F."/>
            <person name="Munidasa M."/>
            <person name="Palculict T."/>
            <person name="Patil S."/>
            <person name="Pu L.-L."/>
            <person name="Saada N."/>
            <person name="Tang L."/>
            <person name="Weissenberger G."/>
            <person name="Zhu Y."/>
            <person name="Hemphill L."/>
            <person name="Shang Y."/>
            <person name="Youmans B."/>
            <person name="Ayvaz T."/>
            <person name="Ross M."/>
            <person name="Santibanez J."/>
            <person name="Aqrawi P."/>
            <person name="Gross S."/>
            <person name="Joshi V."/>
            <person name="Fowler G."/>
            <person name="Nazareth L."/>
            <person name="Reid J."/>
            <person name="Worley K."/>
            <person name="Petrosino J."/>
            <person name="Highlander S."/>
            <person name="Gibbs R."/>
        </authorList>
    </citation>
    <scope>NUCLEOTIDE SEQUENCE [LARGE SCALE GENOMIC DNA]</scope>
    <source>
        <strain evidence="2 3">ATCC 27679</strain>
    </source>
</reference>
<protein>
    <submittedName>
        <fullName evidence="2">Uncharacterized protein</fullName>
    </submittedName>
</protein>
<evidence type="ECO:0000313" key="2">
    <source>
        <dbReference type="EMBL" id="EFM40259.1"/>
    </source>
</evidence>
<evidence type="ECO:0000313" key="3">
    <source>
        <dbReference type="Proteomes" id="UP000003323"/>
    </source>
</evidence>
<evidence type="ECO:0000256" key="1">
    <source>
        <dbReference type="SAM" id="Phobius"/>
    </source>
</evidence>
<gene>
    <name evidence="2" type="ORF">HMPREF0168_2316</name>
</gene>
<dbReference type="Proteomes" id="UP000003323">
    <property type="component" value="Unassembled WGS sequence"/>
</dbReference>
<name>E0QB08_9BIFI</name>
<keyword evidence="1" id="KW-1133">Transmembrane helix</keyword>
<feature type="transmembrane region" description="Helical" evidence="1">
    <location>
        <begin position="48"/>
        <end position="73"/>
    </location>
</feature>